<dbReference type="Proteomes" id="UP000294419">
    <property type="component" value="Chromosome"/>
</dbReference>
<gene>
    <name evidence="2" type="ORF">NBC122_02551</name>
</gene>
<dbReference type="Gene3D" id="3.40.210.20">
    <property type="entry name" value="MvaI/BcnI restriction endonuclease, catalytic domain"/>
    <property type="match status" value="1"/>
</dbReference>
<dbReference type="Gene3D" id="3.30.70.3570">
    <property type="entry name" value="MvaI/BcnI restriction endonuclease, recognition domain"/>
    <property type="match status" value="1"/>
</dbReference>
<dbReference type="AlphaFoldDB" id="A0A4P6ZIV3"/>
<accession>A0A4P6ZIV3</accession>
<evidence type="ECO:0000313" key="2">
    <source>
        <dbReference type="EMBL" id="QBO59355.1"/>
    </source>
</evidence>
<sequence length="397" mass="44767">MRQLTKLEIERIKLLTEKSVEVTLIEPTETGLEKSIMDATGSVRAYLKDKNIHDYELQGQGAKENGVYIKTSLIINSDIIETVTSLYRPKAKGKGGDPRIWISQLSKIANPNDILAIIAFDNKLYVVNVTQLDFDSLINGIANNPLKELVNEINSLSREVADELLMLLRKISLQGAVPAMLQADTAIGRTLETLLGININSSKQPDYKGIELKSFRDKKGNRKNLFAQVPDWSASKFKSSAEILNEFGYQRGDDYKLYCTVSAIVRNSQGLKLKVDTDVRQLIETSDKGTVGDFVVWRLETLHKRLLEKHNETFWVATDTLMIDGKEHFIYKSVEHTKKPIVSQFDILLEQGIITLDHLIKRTPIGKVVEKGPIFKLKPNALSLLFPPSQSYDLLVR</sequence>
<dbReference type="InterPro" id="IPR043005">
    <property type="entry name" value="MvaI_BcnI_rec"/>
</dbReference>
<protein>
    <recommendedName>
        <fullName evidence="1">MvaI/BcnI restriction endonuclease domain-containing protein</fullName>
    </recommendedName>
</protein>
<name>A0A4P6ZIV3_9FLAO</name>
<dbReference type="InterPro" id="IPR029127">
    <property type="entry name" value="MvaI_BcnI"/>
</dbReference>
<reference evidence="2 3" key="1">
    <citation type="submission" date="2019-03" db="EMBL/GenBank/DDBJ databases">
        <authorList>
            <person name="Kim H."/>
            <person name="Yu S.-M."/>
        </authorList>
    </citation>
    <scope>NUCLEOTIDE SEQUENCE [LARGE SCALE GENOMIC DNA]</scope>
    <source>
        <strain evidence="2 3">NBC122</strain>
    </source>
</reference>
<proteinExistence type="predicted"/>
<keyword evidence="3" id="KW-1185">Reference proteome</keyword>
<dbReference type="OrthoDB" id="9204522at2"/>
<organism evidence="2 3">
    <name type="scientific">Chryseobacterium salivictor</name>
    <dbReference type="NCBI Taxonomy" id="2547600"/>
    <lineage>
        <taxon>Bacteria</taxon>
        <taxon>Pseudomonadati</taxon>
        <taxon>Bacteroidota</taxon>
        <taxon>Flavobacteriia</taxon>
        <taxon>Flavobacteriales</taxon>
        <taxon>Weeksellaceae</taxon>
        <taxon>Chryseobacterium group</taxon>
        <taxon>Chryseobacterium</taxon>
    </lineage>
</organism>
<dbReference type="Pfam" id="PF15515">
    <property type="entry name" value="MvaI_BcnI"/>
    <property type="match status" value="1"/>
</dbReference>
<dbReference type="CDD" id="cd22347">
    <property type="entry name" value="PDDEXK_nuclease"/>
    <property type="match status" value="1"/>
</dbReference>
<feature type="domain" description="MvaI/BcnI restriction endonuclease" evidence="1">
    <location>
        <begin position="168"/>
        <end position="386"/>
    </location>
</feature>
<dbReference type="RefSeq" id="WP_133440705.1">
    <property type="nucleotide sequence ID" value="NZ_CP037954.1"/>
</dbReference>
<dbReference type="InterPro" id="IPR043004">
    <property type="entry name" value="MvaI_BcnI_cat"/>
</dbReference>
<dbReference type="KEGG" id="csal:NBC122_02551"/>
<dbReference type="REBASE" id="306558">
    <property type="entry name" value="Csp122ORF2550P"/>
</dbReference>
<dbReference type="EMBL" id="CP037954">
    <property type="protein sequence ID" value="QBO59355.1"/>
    <property type="molecule type" value="Genomic_DNA"/>
</dbReference>
<evidence type="ECO:0000259" key="1">
    <source>
        <dbReference type="Pfam" id="PF15515"/>
    </source>
</evidence>
<evidence type="ECO:0000313" key="3">
    <source>
        <dbReference type="Proteomes" id="UP000294419"/>
    </source>
</evidence>